<protein>
    <recommendedName>
        <fullName evidence="1">Reverse transcriptase domain-containing protein</fullName>
    </recommendedName>
</protein>
<dbReference type="InterPro" id="IPR043502">
    <property type="entry name" value="DNA/RNA_pol_sf"/>
</dbReference>
<dbReference type="PANTHER" id="PTHR46890">
    <property type="entry name" value="NON-LTR RETROLELEMENT REVERSE TRANSCRIPTASE-LIKE PROTEIN-RELATED"/>
    <property type="match status" value="1"/>
</dbReference>
<keyword evidence="3" id="KW-1185">Reference proteome</keyword>
<evidence type="ECO:0000313" key="3">
    <source>
        <dbReference type="Proteomes" id="UP001281410"/>
    </source>
</evidence>
<dbReference type="EMBL" id="JANJYJ010000005">
    <property type="protein sequence ID" value="KAK3212400.1"/>
    <property type="molecule type" value="Genomic_DNA"/>
</dbReference>
<dbReference type="Proteomes" id="UP001281410">
    <property type="component" value="Unassembled WGS sequence"/>
</dbReference>
<accession>A0AAE0AEC7</accession>
<dbReference type="PANTHER" id="PTHR46890:SF50">
    <property type="entry name" value="RNA-DIRECTED DNA POLYMERASE, EUKARYOTA, REVERSE TRANSCRIPTASE ZINC-BINDING DOMAIN PROTEIN-RELATED"/>
    <property type="match status" value="1"/>
</dbReference>
<reference evidence="2" key="1">
    <citation type="journal article" date="2023" name="Plant J.">
        <title>Genome sequences and population genomics provide insights into the demographic history, inbreeding, and mutation load of two 'living fossil' tree species of Dipteronia.</title>
        <authorList>
            <person name="Feng Y."/>
            <person name="Comes H.P."/>
            <person name="Chen J."/>
            <person name="Zhu S."/>
            <person name="Lu R."/>
            <person name="Zhang X."/>
            <person name="Li P."/>
            <person name="Qiu J."/>
            <person name="Olsen K.M."/>
            <person name="Qiu Y."/>
        </authorList>
    </citation>
    <scope>NUCLEOTIDE SEQUENCE</scope>
    <source>
        <strain evidence="2">NBL</strain>
    </source>
</reference>
<evidence type="ECO:0000313" key="2">
    <source>
        <dbReference type="EMBL" id="KAK3212400.1"/>
    </source>
</evidence>
<dbReference type="Pfam" id="PF00078">
    <property type="entry name" value="RVT_1"/>
    <property type="match status" value="1"/>
</dbReference>
<name>A0AAE0AEC7_9ROSI</name>
<dbReference type="AlphaFoldDB" id="A0AAE0AEC7"/>
<organism evidence="2 3">
    <name type="scientific">Dipteronia sinensis</name>
    <dbReference type="NCBI Taxonomy" id="43782"/>
    <lineage>
        <taxon>Eukaryota</taxon>
        <taxon>Viridiplantae</taxon>
        <taxon>Streptophyta</taxon>
        <taxon>Embryophyta</taxon>
        <taxon>Tracheophyta</taxon>
        <taxon>Spermatophyta</taxon>
        <taxon>Magnoliopsida</taxon>
        <taxon>eudicotyledons</taxon>
        <taxon>Gunneridae</taxon>
        <taxon>Pentapetalae</taxon>
        <taxon>rosids</taxon>
        <taxon>malvids</taxon>
        <taxon>Sapindales</taxon>
        <taxon>Sapindaceae</taxon>
        <taxon>Hippocastanoideae</taxon>
        <taxon>Acereae</taxon>
        <taxon>Dipteronia</taxon>
    </lineage>
</organism>
<gene>
    <name evidence="2" type="ORF">Dsin_017106</name>
</gene>
<dbReference type="InterPro" id="IPR000477">
    <property type="entry name" value="RT_dom"/>
</dbReference>
<proteinExistence type="predicted"/>
<sequence length="212" mass="24200">MGLCIRNLKILGRKCLGFFKKHYEKVSWCRPTMEGLELKTLEEVDRENLEEVFSIEEVWEAVRNCGVDKSPGPDGLNFNFIKANWEVIKDDVMNFFGKFYSDGSRIKELNNTFVALIPKIPKPVNMGDFRPISLVGTMYKVVAKVLENRLKRVMEAIIGETQMAFIKNRQILGSYVIAEEIIDNWRKGGEGGVLAKLDFEKAYDSHVGVIES</sequence>
<dbReference type="InterPro" id="IPR052343">
    <property type="entry name" value="Retrotransposon-Effector_Assoc"/>
</dbReference>
<comment type="caution">
    <text evidence="2">The sequence shown here is derived from an EMBL/GenBank/DDBJ whole genome shotgun (WGS) entry which is preliminary data.</text>
</comment>
<dbReference type="SUPFAM" id="SSF56672">
    <property type="entry name" value="DNA/RNA polymerases"/>
    <property type="match status" value="1"/>
</dbReference>
<feature type="domain" description="Reverse transcriptase" evidence="1">
    <location>
        <begin position="120"/>
        <end position="205"/>
    </location>
</feature>
<evidence type="ECO:0000259" key="1">
    <source>
        <dbReference type="Pfam" id="PF00078"/>
    </source>
</evidence>